<feature type="domain" description="Chorismate mutase" evidence="2">
    <location>
        <begin position="1"/>
        <end position="87"/>
    </location>
</feature>
<reference evidence="3 4" key="1">
    <citation type="journal article" date="2021" name="Int. J. Syst. Evol. Microbiol.">
        <title>Streptococcus vicugnae sp. nov., isolated from faeces of alpacas (Vicugna pacos) and cattle (Bos taurus), Streptococcus zalophi sp. nov., and Streptococcus pacificus sp. nov., isolated from respiratory tract of California sea lions (Zalophus californianus).</title>
        <authorList>
            <person name="Volokhov D.V."/>
            <person name="Zagorodnyaya T.A."/>
            <person name="Shen Z."/>
            <person name="Blom J."/>
            <person name="Furtak V.A."/>
            <person name="Eisenberg T."/>
            <person name="Fan P."/>
            <person name="Jeong K.C."/>
            <person name="Gao Y."/>
            <person name="Zhang S."/>
            <person name="Amselle M."/>
        </authorList>
    </citation>
    <scope>NUCLEOTIDE SEQUENCE [LARGE SCALE GENOMIC DNA]</scope>
    <source>
        <strain evidence="4">CSL7508-lung</strain>
    </source>
</reference>
<keyword evidence="4" id="KW-1185">Reference proteome</keyword>
<dbReference type="GO" id="GO:0009697">
    <property type="term" value="P:salicylic acid biosynthetic process"/>
    <property type="evidence" value="ECO:0007669"/>
    <property type="project" value="TreeGrafter"/>
</dbReference>
<comment type="caution">
    <text evidence="3">The sequence shown here is derived from an EMBL/GenBank/DDBJ whole genome shotgun (WGS) entry which is preliminary data.</text>
</comment>
<dbReference type="SUPFAM" id="SSF48600">
    <property type="entry name" value="Chorismate mutase II"/>
    <property type="match status" value="1"/>
</dbReference>
<dbReference type="EC" id="5.4.99.5" evidence="3"/>
<dbReference type="PANTHER" id="PTHR38041">
    <property type="entry name" value="CHORISMATE MUTASE"/>
    <property type="match status" value="1"/>
</dbReference>
<dbReference type="SMART" id="SM00830">
    <property type="entry name" value="CM_2"/>
    <property type="match status" value="1"/>
</dbReference>
<protein>
    <submittedName>
        <fullName evidence="3">Chorismate mutase</fullName>
        <ecNumber evidence="3">5.4.99.5</ecNumber>
    </submittedName>
</protein>
<dbReference type="InterPro" id="IPR036263">
    <property type="entry name" value="Chorismate_II_sf"/>
</dbReference>
<dbReference type="Proteomes" id="UP000644875">
    <property type="component" value="Unassembled WGS sequence"/>
</dbReference>
<evidence type="ECO:0000313" key="3">
    <source>
        <dbReference type="EMBL" id="MBJ8349653.1"/>
    </source>
</evidence>
<evidence type="ECO:0000313" key="4">
    <source>
        <dbReference type="Proteomes" id="UP000644875"/>
    </source>
</evidence>
<accession>A0A934UDG6</accession>
<dbReference type="NCBIfam" id="TIGR01805">
    <property type="entry name" value="CM_mono_grmpos"/>
    <property type="match status" value="1"/>
</dbReference>
<dbReference type="InterPro" id="IPR002701">
    <property type="entry name" value="CM_II_prokaryot"/>
</dbReference>
<name>A0A934UDG6_9STRE</name>
<evidence type="ECO:0000256" key="1">
    <source>
        <dbReference type="ARBA" id="ARBA00023235"/>
    </source>
</evidence>
<dbReference type="Pfam" id="PF01817">
    <property type="entry name" value="CM_2"/>
    <property type="match status" value="1"/>
</dbReference>
<dbReference type="AlphaFoldDB" id="A0A934UDG6"/>
<dbReference type="InterPro" id="IPR036979">
    <property type="entry name" value="CM_dom_sf"/>
</dbReference>
<dbReference type="EMBL" id="JAENBP010000003">
    <property type="protein sequence ID" value="MBJ8349653.1"/>
    <property type="molecule type" value="Genomic_DNA"/>
</dbReference>
<organism evidence="3 4">
    <name type="scientific">Streptococcus zalophi</name>
    <dbReference type="NCBI Taxonomy" id="640031"/>
    <lineage>
        <taxon>Bacteria</taxon>
        <taxon>Bacillati</taxon>
        <taxon>Bacillota</taxon>
        <taxon>Bacilli</taxon>
        <taxon>Lactobacillales</taxon>
        <taxon>Streptococcaceae</taxon>
        <taxon>Streptococcus</taxon>
    </lineage>
</organism>
<dbReference type="GO" id="GO:0004106">
    <property type="term" value="F:chorismate mutase activity"/>
    <property type="evidence" value="ECO:0007669"/>
    <property type="project" value="UniProtKB-EC"/>
</dbReference>
<keyword evidence="1 3" id="KW-0413">Isomerase</keyword>
<proteinExistence type="predicted"/>
<dbReference type="GO" id="GO:0046417">
    <property type="term" value="P:chorismate metabolic process"/>
    <property type="evidence" value="ECO:0007669"/>
    <property type="project" value="InterPro"/>
</dbReference>
<dbReference type="PANTHER" id="PTHR38041:SF1">
    <property type="entry name" value="CHORISMATE MUTASE"/>
    <property type="match status" value="1"/>
</dbReference>
<dbReference type="RefSeq" id="WP_199567579.1">
    <property type="nucleotide sequence ID" value="NZ_JAENBP010000003.1"/>
</dbReference>
<evidence type="ECO:0000259" key="2">
    <source>
        <dbReference type="PROSITE" id="PS51168"/>
    </source>
</evidence>
<gene>
    <name evidence="3" type="ORF">JHK64_03275</name>
</gene>
<sequence length="91" mass="10719">MTLDKSRQEIDLIDETLISLLEKRMALVSQVVAYKKAHKMPILDQNREETILKKVAQEVKNPMYQESIVATFKDIMIHSKTFQEKRLRDDN</sequence>
<dbReference type="InterPro" id="IPR011279">
    <property type="entry name" value="Chorismate_mutase_GmP"/>
</dbReference>
<dbReference type="InterPro" id="IPR051331">
    <property type="entry name" value="Chorismate_mutase-related"/>
</dbReference>
<dbReference type="Gene3D" id="1.20.59.10">
    <property type="entry name" value="Chorismate mutase"/>
    <property type="match status" value="1"/>
</dbReference>
<dbReference type="PROSITE" id="PS51168">
    <property type="entry name" value="CHORISMATE_MUT_2"/>
    <property type="match status" value="1"/>
</dbReference>